<comment type="function">
    <text evidence="5">Responsible for synthesis of pseudouridine from uracil-55 in the psi GC loop of transfer RNAs.</text>
</comment>
<feature type="domain" description="Pseudouridine synthase II N-terminal" evidence="6">
    <location>
        <begin position="23"/>
        <end position="178"/>
    </location>
</feature>
<name>A0ABS2R9Z1_9BACI</name>
<dbReference type="InterPro" id="IPR002501">
    <property type="entry name" value="PsdUridine_synth_N"/>
</dbReference>
<keyword evidence="4 5" id="KW-0413">Isomerase</keyword>
<reference evidence="8 9" key="1">
    <citation type="submission" date="2021-01" db="EMBL/GenBank/DDBJ databases">
        <title>Genomic Encyclopedia of Type Strains, Phase IV (KMG-IV): sequencing the most valuable type-strain genomes for metagenomic binning, comparative biology and taxonomic classification.</title>
        <authorList>
            <person name="Goeker M."/>
        </authorList>
    </citation>
    <scope>NUCLEOTIDE SEQUENCE [LARGE SCALE GENOMIC DNA]</scope>
    <source>
        <strain evidence="8 9">DSM 105453</strain>
    </source>
</reference>
<dbReference type="GO" id="GO:0160148">
    <property type="term" value="F:tRNA pseudouridine(55) synthase activity"/>
    <property type="evidence" value="ECO:0007669"/>
    <property type="project" value="UniProtKB-EC"/>
</dbReference>
<dbReference type="EMBL" id="JAFBFH010000027">
    <property type="protein sequence ID" value="MBM7716440.1"/>
    <property type="molecule type" value="Genomic_DNA"/>
</dbReference>
<evidence type="ECO:0000256" key="2">
    <source>
        <dbReference type="ARBA" id="ARBA00005642"/>
    </source>
</evidence>
<dbReference type="Gene3D" id="3.30.2350.10">
    <property type="entry name" value="Pseudouridine synthase"/>
    <property type="match status" value="1"/>
</dbReference>
<evidence type="ECO:0000259" key="6">
    <source>
        <dbReference type="Pfam" id="PF01509"/>
    </source>
</evidence>
<feature type="active site" description="Nucleophile" evidence="5">
    <location>
        <position position="38"/>
    </location>
</feature>
<keyword evidence="9" id="KW-1185">Reference proteome</keyword>
<dbReference type="NCBIfam" id="TIGR00431">
    <property type="entry name" value="TruB"/>
    <property type="match status" value="1"/>
</dbReference>
<sequence length="304" mass="33890">MEGILPIWKPKGMTSHDCVYKVRKRLGIKKVGHTGTLDPDVTGVLPICLGRATKIAEYITNAGKEYEGEVTLGTSTTTEDSSGDIVEKRLVQEIFPLERIEEVLQSFKGELKQIPPMYSAVKVKGKRLYEYARAGITVERPERTVYIYHIQLLENAVELQDGLLSFRFSVQCSKGTYIRTLAVMIGEKLGYPAHMSDLVRTASASFREDDCVTFEELEKLVQAGKAAEAIFPLEKGISHLPHLAISDKLAIKVRNGAVLPEPEHWPGDETVLAHKSKAIAIYKNHPEKPGQIKPVKVLETNEIR</sequence>
<dbReference type="InterPro" id="IPR020103">
    <property type="entry name" value="PsdUridine_synth_cat_dom_sf"/>
</dbReference>
<comment type="catalytic activity">
    <reaction evidence="1 5">
        <text>uridine(55) in tRNA = pseudouridine(55) in tRNA</text>
        <dbReference type="Rhea" id="RHEA:42532"/>
        <dbReference type="Rhea" id="RHEA-COMP:10101"/>
        <dbReference type="Rhea" id="RHEA-COMP:10102"/>
        <dbReference type="ChEBI" id="CHEBI:65314"/>
        <dbReference type="ChEBI" id="CHEBI:65315"/>
        <dbReference type="EC" id="5.4.99.25"/>
    </reaction>
</comment>
<evidence type="ECO:0000256" key="4">
    <source>
        <dbReference type="ARBA" id="ARBA00023235"/>
    </source>
</evidence>
<proteinExistence type="inferred from homology"/>
<dbReference type="EC" id="5.4.99.25" evidence="5"/>
<evidence type="ECO:0000313" key="9">
    <source>
        <dbReference type="Proteomes" id="UP000823485"/>
    </source>
</evidence>
<dbReference type="PANTHER" id="PTHR13767">
    <property type="entry name" value="TRNA-PSEUDOURIDINE SYNTHASE"/>
    <property type="match status" value="1"/>
</dbReference>
<protein>
    <recommendedName>
        <fullName evidence="5">tRNA pseudouridine synthase B</fullName>
        <ecNumber evidence="5">5.4.99.25</ecNumber>
    </recommendedName>
    <alternativeName>
        <fullName evidence="5">tRNA pseudouridine(55) synthase</fullName>
        <shortName evidence="5">Psi55 synthase</shortName>
    </alternativeName>
    <alternativeName>
        <fullName evidence="5">tRNA pseudouridylate synthase</fullName>
    </alternativeName>
    <alternativeName>
        <fullName evidence="5">tRNA-uridine isomerase</fullName>
    </alternativeName>
</protein>
<comment type="caution">
    <text evidence="8">The sequence shown here is derived from an EMBL/GenBank/DDBJ whole genome shotgun (WGS) entry which is preliminary data.</text>
</comment>
<keyword evidence="3 5" id="KW-0819">tRNA processing</keyword>
<evidence type="ECO:0000256" key="5">
    <source>
        <dbReference type="HAMAP-Rule" id="MF_01080"/>
    </source>
</evidence>
<feature type="domain" description="tRNA pseudouridylate synthase B C-terminal" evidence="7">
    <location>
        <begin position="179"/>
        <end position="234"/>
    </location>
</feature>
<dbReference type="RefSeq" id="WP_205179902.1">
    <property type="nucleotide sequence ID" value="NZ_JAFBFH010000027.1"/>
</dbReference>
<organism evidence="8 9">
    <name type="scientific">Siminovitchia thermophila</name>
    <dbReference type="NCBI Taxonomy" id="1245522"/>
    <lineage>
        <taxon>Bacteria</taxon>
        <taxon>Bacillati</taxon>
        <taxon>Bacillota</taxon>
        <taxon>Bacilli</taxon>
        <taxon>Bacillales</taxon>
        <taxon>Bacillaceae</taxon>
        <taxon>Siminovitchia</taxon>
    </lineage>
</organism>
<dbReference type="Pfam" id="PF01509">
    <property type="entry name" value="TruB_N"/>
    <property type="match status" value="1"/>
</dbReference>
<gene>
    <name evidence="5" type="primary">truB</name>
    <name evidence="8" type="ORF">JOC94_003460</name>
</gene>
<evidence type="ECO:0000256" key="1">
    <source>
        <dbReference type="ARBA" id="ARBA00000385"/>
    </source>
</evidence>
<dbReference type="PANTHER" id="PTHR13767:SF2">
    <property type="entry name" value="PSEUDOURIDYLATE SYNTHASE TRUB1"/>
    <property type="match status" value="1"/>
</dbReference>
<evidence type="ECO:0000256" key="3">
    <source>
        <dbReference type="ARBA" id="ARBA00022694"/>
    </source>
</evidence>
<dbReference type="Pfam" id="PF16198">
    <property type="entry name" value="TruB_C_2"/>
    <property type="match status" value="1"/>
</dbReference>
<accession>A0ABS2R9Z1</accession>
<dbReference type="InterPro" id="IPR032819">
    <property type="entry name" value="TruB_C"/>
</dbReference>
<evidence type="ECO:0000259" key="7">
    <source>
        <dbReference type="Pfam" id="PF16198"/>
    </source>
</evidence>
<evidence type="ECO:0000313" key="8">
    <source>
        <dbReference type="EMBL" id="MBM7716440.1"/>
    </source>
</evidence>
<dbReference type="InterPro" id="IPR014780">
    <property type="entry name" value="tRNA_psdUridine_synth_TruB"/>
</dbReference>
<dbReference type="SUPFAM" id="SSF55120">
    <property type="entry name" value="Pseudouridine synthase"/>
    <property type="match status" value="1"/>
</dbReference>
<dbReference type="HAMAP" id="MF_01080">
    <property type="entry name" value="TruB_bact"/>
    <property type="match status" value="1"/>
</dbReference>
<dbReference type="Proteomes" id="UP000823485">
    <property type="component" value="Unassembled WGS sequence"/>
</dbReference>
<comment type="similarity">
    <text evidence="2 5">Belongs to the pseudouridine synthase TruB family. Type 1 subfamily.</text>
</comment>
<dbReference type="CDD" id="cd02573">
    <property type="entry name" value="PseudoU_synth_EcTruB"/>
    <property type="match status" value="1"/>
</dbReference>